<dbReference type="Proteomes" id="UP001165082">
    <property type="component" value="Unassembled WGS sequence"/>
</dbReference>
<feature type="non-terminal residue" evidence="2">
    <location>
        <position position="1"/>
    </location>
</feature>
<evidence type="ECO:0000313" key="2">
    <source>
        <dbReference type="EMBL" id="GMH59164.1"/>
    </source>
</evidence>
<organism evidence="2 3">
    <name type="scientific">Triparma retinervis</name>
    <dbReference type="NCBI Taxonomy" id="2557542"/>
    <lineage>
        <taxon>Eukaryota</taxon>
        <taxon>Sar</taxon>
        <taxon>Stramenopiles</taxon>
        <taxon>Ochrophyta</taxon>
        <taxon>Bolidophyceae</taxon>
        <taxon>Parmales</taxon>
        <taxon>Triparmaceae</taxon>
        <taxon>Triparma</taxon>
    </lineage>
</organism>
<protein>
    <submittedName>
        <fullName evidence="2">Uncharacterized protein</fullName>
    </submittedName>
</protein>
<sequence>MSSPRIPFPKDRPPTPAEMEAFHTRLFSMPIEFYRSKEFQPFSDMVFTYWDRSLQIKASSEPIPPSINRNDILNFPGMSREMFLKFMNSRKRPPKVEKSPADPTGAASAAKDAEKEAKKGAGKYRDMLGVKDAFDLNEVSIDLGIKESTDRLKMRMKNGQAGRNPFIVYRCPSCDDWTTRDKKDYRIHRFNEHGKGSLPPSNPVPAPAPAPARALAHGNTGRPGMAHHW</sequence>
<feature type="region of interest" description="Disordered" evidence="1">
    <location>
        <begin position="90"/>
        <end position="120"/>
    </location>
</feature>
<evidence type="ECO:0000313" key="3">
    <source>
        <dbReference type="Proteomes" id="UP001165082"/>
    </source>
</evidence>
<evidence type="ECO:0000256" key="1">
    <source>
        <dbReference type="SAM" id="MobiDB-lite"/>
    </source>
</evidence>
<feature type="compositionally biased region" description="Pro residues" evidence="1">
    <location>
        <begin position="200"/>
        <end position="210"/>
    </location>
</feature>
<keyword evidence="3" id="KW-1185">Reference proteome</keyword>
<dbReference type="AlphaFoldDB" id="A0A9W7DWN0"/>
<gene>
    <name evidence="2" type="ORF">TrRE_jg7178</name>
</gene>
<feature type="region of interest" description="Disordered" evidence="1">
    <location>
        <begin position="191"/>
        <end position="229"/>
    </location>
</feature>
<proteinExistence type="predicted"/>
<dbReference type="EMBL" id="BRXZ01000983">
    <property type="protein sequence ID" value="GMH59164.1"/>
    <property type="molecule type" value="Genomic_DNA"/>
</dbReference>
<feature type="compositionally biased region" description="Basic and acidic residues" evidence="1">
    <location>
        <begin position="111"/>
        <end position="120"/>
    </location>
</feature>
<reference evidence="2" key="1">
    <citation type="submission" date="2022-07" db="EMBL/GenBank/DDBJ databases">
        <title>Genome analysis of Parmales, a sister group of diatoms, reveals the evolutionary specialization of diatoms from phago-mixotrophs to photoautotrophs.</title>
        <authorList>
            <person name="Ban H."/>
            <person name="Sato S."/>
            <person name="Yoshikawa S."/>
            <person name="Kazumasa Y."/>
            <person name="Nakamura Y."/>
            <person name="Ichinomiya M."/>
            <person name="Saitoh K."/>
            <person name="Sato N."/>
            <person name="Blanc-Mathieu R."/>
            <person name="Endo H."/>
            <person name="Kuwata A."/>
            <person name="Ogata H."/>
        </authorList>
    </citation>
    <scope>NUCLEOTIDE SEQUENCE</scope>
</reference>
<name>A0A9W7DWN0_9STRA</name>
<accession>A0A9W7DWN0</accession>
<comment type="caution">
    <text evidence="2">The sequence shown here is derived from an EMBL/GenBank/DDBJ whole genome shotgun (WGS) entry which is preliminary data.</text>
</comment>